<keyword evidence="3" id="KW-0975">Bacterial flagellum</keyword>
<dbReference type="Gene3D" id="1.20.1330.10">
    <property type="entry name" value="f41 fragment of flagellin, N-terminal domain"/>
    <property type="match status" value="1"/>
</dbReference>
<evidence type="ECO:0000259" key="6">
    <source>
        <dbReference type="Pfam" id="PF00700"/>
    </source>
</evidence>
<dbReference type="InterPro" id="IPR001492">
    <property type="entry name" value="Flagellin"/>
</dbReference>
<proteinExistence type="inferred from homology"/>
<protein>
    <submittedName>
        <fullName evidence="7">Flagellar hook-associated protein FlgL</fullName>
    </submittedName>
</protein>
<dbReference type="PANTHER" id="PTHR42792">
    <property type="entry name" value="FLAGELLIN"/>
    <property type="match status" value="1"/>
</dbReference>
<comment type="caution">
    <text evidence="7">The sequence shown here is derived from an EMBL/GenBank/DDBJ whole genome shotgun (WGS) entry which is preliminary data.</text>
</comment>
<organism evidence="7 8">
    <name type="scientific">Klenkia sesuvii</name>
    <dbReference type="NCBI Taxonomy" id="3103137"/>
    <lineage>
        <taxon>Bacteria</taxon>
        <taxon>Bacillati</taxon>
        <taxon>Actinomycetota</taxon>
        <taxon>Actinomycetes</taxon>
        <taxon>Geodermatophilales</taxon>
        <taxon>Geodermatophilaceae</taxon>
        <taxon>Klenkia</taxon>
    </lineage>
</organism>
<dbReference type="RefSeq" id="WP_336402837.1">
    <property type="nucleotide sequence ID" value="NZ_JBAPLU010000002.1"/>
</dbReference>
<evidence type="ECO:0000313" key="8">
    <source>
        <dbReference type="Proteomes" id="UP001361570"/>
    </source>
</evidence>
<evidence type="ECO:0000256" key="1">
    <source>
        <dbReference type="ARBA" id="ARBA00004365"/>
    </source>
</evidence>
<evidence type="ECO:0000313" key="7">
    <source>
        <dbReference type="EMBL" id="MEI4270695.1"/>
    </source>
</evidence>
<dbReference type="InterPro" id="IPR013384">
    <property type="entry name" value="Flagell_FlgL"/>
</dbReference>
<dbReference type="PANTHER" id="PTHR42792:SF1">
    <property type="entry name" value="FLAGELLAR HOOK-ASSOCIATED PROTEIN 3"/>
    <property type="match status" value="1"/>
</dbReference>
<evidence type="ECO:0000256" key="4">
    <source>
        <dbReference type="SAM" id="MobiDB-lite"/>
    </source>
</evidence>
<comment type="similarity">
    <text evidence="2">Belongs to the bacterial flagellin family.</text>
</comment>
<dbReference type="EMBL" id="JBAPLU010000002">
    <property type="protein sequence ID" value="MEI4270695.1"/>
    <property type="molecule type" value="Genomic_DNA"/>
</dbReference>
<feature type="domain" description="Flagellin C-terminal" evidence="6">
    <location>
        <begin position="213"/>
        <end position="295"/>
    </location>
</feature>
<dbReference type="InterPro" id="IPR046358">
    <property type="entry name" value="Flagellin_C"/>
</dbReference>
<evidence type="ECO:0000259" key="5">
    <source>
        <dbReference type="Pfam" id="PF00669"/>
    </source>
</evidence>
<feature type="domain" description="Flagellin N-terminal" evidence="5">
    <location>
        <begin position="4"/>
        <end position="139"/>
    </location>
</feature>
<evidence type="ECO:0000256" key="2">
    <source>
        <dbReference type="ARBA" id="ARBA00005709"/>
    </source>
</evidence>
<reference evidence="7 8" key="1">
    <citation type="submission" date="2024-03" db="EMBL/GenBank/DDBJ databases">
        <title>Draft genome sequence of Klenkia sp. LSe6-5.</title>
        <authorList>
            <person name="Duangmal K."/>
            <person name="Chantavorakit T."/>
        </authorList>
    </citation>
    <scope>NUCLEOTIDE SEQUENCE [LARGE SCALE GENOMIC DNA]</scope>
    <source>
        <strain evidence="7 8">LSe6-5</strain>
    </source>
</reference>
<keyword evidence="7" id="KW-0282">Flagellum</keyword>
<dbReference type="NCBIfam" id="TIGR02550">
    <property type="entry name" value="flagell_flgL"/>
    <property type="match status" value="1"/>
</dbReference>
<dbReference type="SUPFAM" id="SSF64518">
    <property type="entry name" value="Phase 1 flagellin"/>
    <property type="match status" value="1"/>
</dbReference>
<dbReference type="Pfam" id="PF00700">
    <property type="entry name" value="Flagellin_C"/>
    <property type="match status" value="1"/>
</dbReference>
<accession>A0ABU8DPB3</accession>
<dbReference type="InterPro" id="IPR001029">
    <property type="entry name" value="Flagellin_N"/>
</dbReference>
<keyword evidence="7" id="KW-0966">Cell projection</keyword>
<keyword evidence="8" id="KW-1185">Reference proteome</keyword>
<sequence>MRITNRMIADSNLRGMNGNLAGIAKLNEQISSGRAVTRPSDNPSGTSTAMRTRQDLTANTQYAANIGDAATTLAAADTALGTMGEMLLRVRNLTTAAASNGSQTPGAYEAMATEVDSIREGMIALANRTVNGRPVFGGVTSGAAAYSAAGAFLGRADTDVTTRISDAETITVGVPGPTAFGDAAAGEEDVFALLSRISGLMTATPPGDLTNVLDALDVAQQRMSASRSVVGMQVNRIESVKAVNADQALALTGQLSEVEDVEPAKAYLELNVLRNGYQAALTATSQSIQTSLVDFIR</sequence>
<gene>
    <name evidence="7" type="primary">flgL</name>
    <name evidence="7" type="ORF">TEK04_03065</name>
</gene>
<dbReference type="Proteomes" id="UP001361570">
    <property type="component" value="Unassembled WGS sequence"/>
</dbReference>
<name>A0ABU8DPB3_9ACTN</name>
<comment type="subcellular location">
    <subcellularLocation>
        <location evidence="1">Bacterial flagellum</location>
    </subcellularLocation>
</comment>
<dbReference type="Pfam" id="PF00669">
    <property type="entry name" value="Flagellin_N"/>
    <property type="match status" value="1"/>
</dbReference>
<keyword evidence="7" id="KW-0969">Cilium</keyword>
<feature type="region of interest" description="Disordered" evidence="4">
    <location>
        <begin position="33"/>
        <end position="53"/>
    </location>
</feature>
<evidence type="ECO:0000256" key="3">
    <source>
        <dbReference type="ARBA" id="ARBA00023143"/>
    </source>
</evidence>